<evidence type="ECO:0000313" key="2">
    <source>
        <dbReference type="EMBL" id="QDT07762.1"/>
    </source>
</evidence>
<gene>
    <name evidence="2" type="ORF">K227x_61900</name>
</gene>
<dbReference type="AlphaFoldDB" id="A0A517NKU4"/>
<evidence type="ECO:0000256" key="1">
    <source>
        <dbReference type="SAM" id="SignalP"/>
    </source>
</evidence>
<dbReference type="Proteomes" id="UP000318538">
    <property type="component" value="Chromosome"/>
</dbReference>
<evidence type="ECO:0000313" key="3">
    <source>
        <dbReference type="Proteomes" id="UP000318538"/>
    </source>
</evidence>
<protein>
    <submittedName>
        <fullName evidence="2">Uncharacterized protein</fullName>
    </submittedName>
</protein>
<sequence length="136" mass="15172" precursor="true">MRHFTRLPFMLAFAIICSCAASDSVAVAQDGRNADVNQVFPAVYRFSDLPVFTADGQFYPKLMMRMIRAMTSPSDWEEGGGKSTYTSYPQNLCLVISTHRQNHDKITKMLNEIRSHRAAVRSGEHGEPADADESPS</sequence>
<dbReference type="KEGG" id="rlc:K227x_61900"/>
<dbReference type="PROSITE" id="PS51257">
    <property type="entry name" value="PROKAR_LIPOPROTEIN"/>
    <property type="match status" value="1"/>
</dbReference>
<keyword evidence="3" id="KW-1185">Reference proteome</keyword>
<organism evidence="2 3">
    <name type="scientific">Rubripirellula lacrimiformis</name>
    <dbReference type="NCBI Taxonomy" id="1930273"/>
    <lineage>
        <taxon>Bacteria</taxon>
        <taxon>Pseudomonadati</taxon>
        <taxon>Planctomycetota</taxon>
        <taxon>Planctomycetia</taxon>
        <taxon>Pirellulales</taxon>
        <taxon>Pirellulaceae</taxon>
        <taxon>Rubripirellula</taxon>
    </lineage>
</organism>
<proteinExistence type="predicted"/>
<reference evidence="2 3" key="1">
    <citation type="submission" date="2019-02" db="EMBL/GenBank/DDBJ databases">
        <title>Deep-cultivation of Planctomycetes and their phenomic and genomic characterization uncovers novel biology.</title>
        <authorList>
            <person name="Wiegand S."/>
            <person name="Jogler M."/>
            <person name="Boedeker C."/>
            <person name="Pinto D."/>
            <person name="Vollmers J."/>
            <person name="Rivas-Marin E."/>
            <person name="Kohn T."/>
            <person name="Peeters S.H."/>
            <person name="Heuer A."/>
            <person name="Rast P."/>
            <person name="Oberbeckmann S."/>
            <person name="Bunk B."/>
            <person name="Jeske O."/>
            <person name="Meyerdierks A."/>
            <person name="Storesund J.E."/>
            <person name="Kallscheuer N."/>
            <person name="Luecker S."/>
            <person name="Lage O.M."/>
            <person name="Pohl T."/>
            <person name="Merkel B.J."/>
            <person name="Hornburger P."/>
            <person name="Mueller R.-W."/>
            <person name="Bruemmer F."/>
            <person name="Labrenz M."/>
            <person name="Spormann A.M."/>
            <person name="Op den Camp H."/>
            <person name="Overmann J."/>
            <person name="Amann R."/>
            <person name="Jetten M.S.M."/>
            <person name="Mascher T."/>
            <person name="Medema M.H."/>
            <person name="Devos D.P."/>
            <person name="Kaster A.-K."/>
            <person name="Ovreas L."/>
            <person name="Rohde M."/>
            <person name="Galperin M.Y."/>
            <person name="Jogler C."/>
        </authorList>
    </citation>
    <scope>NUCLEOTIDE SEQUENCE [LARGE SCALE GENOMIC DNA]</scope>
    <source>
        <strain evidence="2 3">K22_7</strain>
    </source>
</reference>
<accession>A0A517NKU4</accession>
<feature type="chain" id="PRO_5022165205" evidence="1">
    <location>
        <begin position="21"/>
        <end position="136"/>
    </location>
</feature>
<feature type="signal peptide" evidence="1">
    <location>
        <begin position="1"/>
        <end position="20"/>
    </location>
</feature>
<keyword evidence="1" id="KW-0732">Signal</keyword>
<dbReference type="EMBL" id="CP036525">
    <property type="protein sequence ID" value="QDT07762.1"/>
    <property type="molecule type" value="Genomic_DNA"/>
</dbReference>
<name>A0A517NKU4_9BACT</name>